<gene>
    <name evidence="1" type="ORF">Ssi02_23050</name>
</gene>
<dbReference type="RefSeq" id="WP_204024569.1">
    <property type="nucleotide sequence ID" value="NZ_BOOW01000013.1"/>
</dbReference>
<dbReference type="AlphaFoldDB" id="A0A919VBG3"/>
<dbReference type="EMBL" id="BOOW01000013">
    <property type="protein sequence ID" value="GII92074.1"/>
    <property type="molecule type" value="Genomic_DNA"/>
</dbReference>
<protein>
    <submittedName>
        <fullName evidence="1">Uncharacterized protein</fullName>
    </submittedName>
</protein>
<evidence type="ECO:0000313" key="1">
    <source>
        <dbReference type="EMBL" id="GII92074.1"/>
    </source>
</evidence>
<name>A0A919VBG3_9ACTN</name>
<sequence>MSTGDEELTGHRLDVSTGGEDEGLTGHILDLAAIWHLLDGKSQYGREILQQSVLRNTTLLLPALAAEYLAAMRPEQAEHLLAVPVVTIGALTEADAVGAGRVGAQMLANLRRGPSAVDAELPAVLAGAHAVLLSEARGGWRVITAAPSLYDGVKVRLEILP</sequence>
<proteinExistence type="predicted"/>
<dbReference type="Proteomes" id="UP000606172">
    <property type="component" value="Unassembled WGS sequence"/>
</dbReference>
<organism evidence="1 2">
    <name type="scientific">Sinosporangium siamense</name>
    <dbReference type="NCBI Taxonomy" id="1367973"/>
    <lineage>
        <taxon>Bacteria</taxon>
        <taxon>Bacillati</taxon>
        <taxon>Actinomycetota</taxon>
        <taxon>Actinomycetes</taxon>
        <taxon>Streptosporangiales</taxon>
        <taxon>Streptosporangiaceae</taxon>
        <taxon>Sinosporangium</taxon>
    </lineage>
</organism>
<keyword evidence="2" id="KW-1185">Reference proteome</keyword>
<reference evidence="1" key="1">
    <citation type="submission" date="2021-01" db="EMBL/GenBank/DDBJ databases">
        <title>Whole genome shotgun sequence of Sinosporangium siamense NBRC 109515.</title>
        <authorList>
            <person name="Komaki H."/>
            <person name="Tamura T."/>
        </authorList>
    </citation>
    <scope>NUCLEOTIDE SEQUENCE</scope>
    <source>
        <strain evidence="1">NBRC 109515</strain>
    </source>
</reference>
<comment type="caution">
    <text evidence="1">The sequence shown here is derived from an EMBL/GenBank/DDBJ whole genome shotgun (WGS) entry which is preliminary data.</text>
</comment>
<accession>A0A919VBG3</accession>
<evidence type="ECO:0000313" key="2">
    <source>
        <dbReference type="Proteomes" id="UP000606172"/>
    </source>
</evidence>